<dbReference type="PANTHER" id="PTHR15651:SF7">
    <property type="entry name" value="ARMADILLO REPEAT-CONTAINING PROTEIN 8"/>
    <property type="match status" value="1"/>
</dbReference>
<evidence type="ECO:0000256" key="5">
    <source>
        <dbReference type="ARBA" id="ARBA00023242"/>
    </source>
</evidence>
<evidence type="ECO:0000256" key="4">
    <source>
        <dbReference type="ARBA" id="ARBA00022737"/>
    </source>
</evidence>
<keyword evidence="4" id="KW-0677">Repeat</keyword>
<dbReference type="InterPro" id="IPR016024">
    <property type="entry name" value="ARM-type_fold"/>
</dbReference>
<dbReference type="GO" id="GO:0005634">
    <property type="term" value="C:nucleus"/>
    <property type="evidence" value="ECO:0007669"/>
    <property type="project" value="UniProtKB-SubCell"/>
</dbReference>
<keyword evidence="3" id="KW-0963">Cytoplasm</keyword>
<dbReference type="InterPro" id="IPR038739">
    <property type="entry name" value="ARMC8/Vid28"/>
</dbReference>
<dbReference type="InterPro" id="IPR000225">
    <property type="entry name" value="Armadillo"/>
</dbReference>
<dbReference type="EMBL" id="JBANMG010000003">
    <property type="protein sequence ID" value="KAK6955582.1"/>
    <property type="molecule type" value="Genomic_DNA"/>
</dbReference>
<comment type="subcellular location">
    <subcellularLocation>
        <location evidence="2">Cytoplasm</location>
    </subcellularLocation>
    <subcellularLocation>
        <location evidence="1">Nucleus</location>
    </subcellularLocation>
</comment>
<organism evidence="7 8">
    <name type="scientific">Daldinia eschscholtzii</name>
    <dbReference type="NCBI Taxonomy" id="292717"/>
    <lineage>
        <taxon>Eukaryota</taxon>
        <taxon>Fungi</taxon>
        <taxon>Dikarya</taxon>
        <taxon>Ascomycota</taxon>
        <taxon>Pezizomycotina</taxon>
        <taxon>Sordariomycetes</taxon>
        <taxon>Xylariomycetidae</taxon>
        <taxon>Xylariales</taxon>
        <taxon>Hypoxylaceae</taxon>
        <taxon>Daldinia</taxon>
    </lineage>
</organism>
<dbReference type="Gene3D" id="1.25.10.10">
    <property type="entry name" value="Leucine-rich Repeat Variant"/>
    <property type="match status" value="3"/>
</dbReference>
<accession>A0AAX6MTS8</accession>
<name>A0AAX6MTS8_9PEZI</name>
<keyword evidence="8" id="KW-1185">Reference proteome</keyword>
<dbReference type="AlphaFoldDB" id="A0AAX6MTS8"/>
<dbReference type="PANTHER" id="PTHR15651">
    <property type="entry name" value="ARMADILLO REPEAT-CONTAINING PROTEIN 8"/>
    <property type="match status" value="1"/>
</dbReference>
<evidence type="ECO:0000313" key="7">
    <source>
        <dbReference type="EMBL" id="KAK6955582.1"/>
    </source>
</evidence>
<feature type="region of interest" description="Disordered" evidence="6">
    <location>
        <begin position="334"/>
        <end position="381"/>
    </location>
</feature>
<dbReference type="SUPFAM" id="SSF48371">
    <property type="entry name" value="ARM repeat"/>
    <property type="match status" value="2"/>
</dbReference>
<evidence type="ECO:0008006" key="9">
    <source>
        <dbReference type="Google" id="ProtNLM"/>
    </source>
</evidence>
<dbReference type="GO" id="GO:0005737">
    <property type="term" value="C:cytoplasm"/>
    <property type="evidence" value="ECO:0007669"/>
    <property type="project" value="UniProtKB-SubCell"/>
</dbReference>
<dbReference type="InterPro" id="IPR011989">
    <property type="entry name" value="ARM-like"/>
</dbReference>
<evidence type="ECO:0000256" key="2">
    <source>
        <dbReference type="ARBA" id="ARBA00004496"/>
    </source>
</evidence>
<gene>
    <name evidence="7" type="ORF">Daesc_003224</name>
</gene>
<reference evidence="7 8" key="1">
    <citation type="journal article" date="2024" name="Front Chem Biol">
        <title>Unveiling the potential of Daldinia eschscholtzii MFLUCC 19-0629 through bioactivity and bioinformatics studies for enhanced sustainable agriculture production.</title>
        <authorList>
            <person name="Brooks S."/>
            <person name="Weaver J.A."/>
            <person name="Klomchit A."/>
            <person name="Alharthi S.A."/>
            <person name="Onlamun T."/>
            <person name="Nurani R."/>
            <person name="Vong T.K."/>
            <person name="Alberti F."/>
            <person name="Greco C."/>
        </authorList>
    </citation>
    <scope>NUCLEOTIDE SEQUENCE [LARGE SCALE GENOMIC DNA]</scope>
    <source>
        <strain evidence="7">MFLUCC 19-0629</strain>
    </source>
</reference>
<dbReference type="SMART" id="SM00185">
    <property type="entry name" value="ARM"/>
    <property type="match status" value="4"/>
</dbReference>
<feature type="compositionally biased region" description="Low complexity" evidence="6">
    <location>
        <begin position="352"/>
        <end position="365"/>
    </location>
</feature>
<sequence length="992" mass="108576">MALDPQSVLAKLNASAPEQITALRYLKNEVIGHIQKKEDWVRHGVLRPIVRVITPNTSKANEDTRPPFLTLTTFTDEDSAKLQALQLLASFANAGPAFLSPLHAVDALPAVLDSSCLQNGHPRIVLAALRVVRDIAAAAAYAPSTSPITTKTLAETLFAEGPLDSLLHILSQKTPSFDGEAQISIVTYLIKDLCRDERHQLALLNKGILDALATKLASFAVAQGQVLPGAEIIARLEGIEDFIPAPATPASSLDGVLGAIASIIGDSRFRACKLLYSPSILAIFPVANIDPSKSPMLPLGPMELPGVQRPPTKHLDFEPMDLLLPQALPEVPSHTAIPSSGTLREDSGHGGQSTSRFQSTTTSRSPSEDASASKNDAEGEKAESPLVPWLINLIRSRSGSEMLMATSILTSLFKAGFSYATREPSLGLLVVPVLLGMLDEFDAKIKNIDYNSCSRDTASLLNIVEETPAILARLITDSEPLQKAAFECNAVKTVCKLLKESYDAPPPLAKSWSWASSNKSSDSMGEVSPDCRLGEEGQHRFLVHRVKLRENALKAIGALATFRDEYRKAIVEQEVVHHIVDSLTPTPDNPVSVVLAACYAVRILSRSVNILRTALVDHEVSTPLMQLLRHHDVEVRVAAAALACNLVTDFSPMRESLVEAGILEALCEHAHSHNATLRLNSLWALKHLVHASSIDLKKRCVEELESGWLVRLICDDTEDEALYSAKTRSDREAAQSTLNGMDEDIDMGLTDDQSRAWLSTSFYKSPSNLAHTDIRILQEAEKQLETLRENDLNPVNKARKDDLLIQEQGLDFIRNLIGGALSGSSADSLNDTTEMIDFLFTTLGQDRLFEILASKLRTKVFHPFSRRGGTGSETRIAPPKPKIIVAVIYILVHIAASIPRHRQLVVSQTELLRQLQKLFNSQDKEVRVALCHLINNLTWQDNASDGPGCSQRAQELKNLGFLTKLESLKEGDDELDVRERAKSALWQMKPAY</sequence>
<evidence type="ECO:0000256" key="6">
    <source>
        <dbReference type="SAM" id="MobiDB-lite"/>
    </source>
</evidence>
<keyword evidence="5" id="KW-0539">Nucleus</keyword>
<comment type="caution">
    <text evidence="7">The sequence shown here is derived from an EMBL/GenBank/DDBJ whole genome shotgun (WGS) entry which is preliminary data.</text>
</comment>
<evidence type="ECO:0000256" key="3">
    <source>
        <dbReference type="ARBA" id="ARBA00022490"/>
    </source>
</evidence>
<dbReference type="GO" id="GO:0034657">
    <property type="term" value="C:GID complex"/>
    <property type="evidence" value="ECO:0007669"/>
    <property type="project" value="TreeGrafter"/>
</dbReference>
<proteinExistence type="predicted"/>
<dbReference type="Proteomes" id="UP001369815">
    <property type="component" value="Unassembled WGS sequence"/>
</dbReference>
<evidence type="ECO:0000313" key="8">
    <source>
        <dbReference type="Proteomes" id="UP001369815"/>
    </source>
</evidence>
<evidence type="ECO:0000256" key="1">
    <source>
        <dbReference type="ARBA" id="ARBA00004123"/>
    </source>
</evidence>
<dbReference type="GO" id="GO:0043161">
    <property type="term" value="P:proteasome-mediated ubiquitin-dependent protein catabolic process"/>
    <property type="evidence" value="ECO:0007669"/>
    <property type="project" value="TreeGrafter"/>
</dbReference>
<protein>
    <recommendedName>
        <fullName evidence="9">Armadillo repeat-containing protein 8</fullName>
    </recommendedName>
</protein>